<keyword evidence="1" id="KW-0479">Metal-binding</keyword>
<keyword evidence="1" id="KW-0863">Zinc-finger</keyword>
<evidence type="ECO:0000259" key="2">
    <source>
        <dbReference type="PROSITE" id="PS50158"/>
    </source>
</evidence>
<reference evidence="3" key="2">
    <citation type="submission" date="2015-06" db="UniProtKB">
        <authorList>
            <consortium name="EnsemblProtists"/>
        </authorList>
    </citation>
    <scope>IDENTIFICATION</scope>
    <source>
        <strain evidence="3">Emoy2</strain>
    </source>
</reference>
<dbReference type="HOGENOM" id="CLU_1681282_0_0_1"/>
<dbReference type="EnsemblProtists" id="HpaT811715">
    <property type="protein sequence ID" value="HpaP811715"/>
    <property type="gene ID" value="HpaG811715"/>
</dbReference>
<dbReference type="PROSITE" id="PS50158">
    <property type="entry name" value="ZF_CCHC"/>
    <property type="match status" value="1"/>
</dbReference>
<dbReference type="InterPro" id="IPR001878">
    <property type="entry name" value="Znf_CCHC"/>
</dbReference>
<evidence type="ECO:0000313" key="3">
    <source>
        <dbReference type="EnsemblProtists" id="HpaP811716"/>
    </source>
</evidence>
<protein>
    <recommendedName>
        <fullName evidence="2">CCHC-type domain-containing protein</fullName>
    </recommendedName>
</protein>
<dbReference type="EMBL" id="JH598050">
    <property type="status" value="NOT_ANNOTATED_CDS"/>
    <property type="molecule type" value="Genomic_DNA"/>
</dbReference>
<evidence type="ECO:0000256" key="1">
    <source>
        <dbReference type="PROSITE-ProRule" id="PRU00047"/>
    </source>
</evidence>
<keyword evidence="4" id="KW-1185">Reference proteome</keyword>
<dbReference type="InParanoid" id="M4BYR8"/>
<proteinExistence type="predicted"/>
<reference evidence="4" key="1">
    <citation type="journal article" date="2010" name="Science">
        <title>Signatures of adaptation to obligate biotrophy in the Hyaloperonospora arabidopsidis genome.</title>
        <authorList>
            <person name="Baxter L."/>
            <person name="Tripathy S."/>
            <person name="Ishaque N."/>
            <person name="Boot N."/>
            <person name="Cabral A."/>
            <person name="Kemen E."/>
            <person name="Thines M."/>
            <person name="Ah-Fong A."/>
            <person name="Anderson R."/>
            <person name="Badejoko W."/>
            <person name="Bittner-Eddy P."/>
            <person name="Boore J.L."/>
            <person name="Chibucos M.C."/>
            <person name="Coates M."/>
            <person name="Dehal P."/>
            <person name="Delehaunty K."/>
            <person name="Dong S."/>
            <person name="Downton P."/>
            <person name="Dumas B."/>
            <person name="Fabro G."/>
            <person name="Fronick C."/>
            <person name="Fuerstenberg S.I."/>
            <person name="Fulton L."/>
            <person name="Gaulin E."/>
            <person name="Govers F."/>
            <person name="Hughes L."/>
            <person name="Humphray S."/>
            <person name="Jiang R.H."/>
            <person name="Judelson H."/>
            <person name="Kamoun S."/>
            <person name="Kyung K."/>
            <person name="Meijer H."/>
            <person name="Minx P."/>
            <person name="Morris P."/>
            <person name="Nelson J."/>
            <person name="Phuntumart V."/>
            <person name="Qutob D."/>
            <person name="Rehmany A."/>
            <person name="Rougon-Cardoso A."/>
            <person name="Ryden P."/>
            <person name="Torto-Alalibo T."/>
            <person name="Studholme D."/>
            <person name="Wang Y."/>
            <person name="Win J."/>
            <person name="Wood J."/>
            <person name="Clifton S.W."/>
            <person name="Rogers J."/>
            <person name="Van den Ackerveken G."/>
            <person name="Jones J.D."/>
            <person name="McDowell J.M."/>
            <person name="Beynon J."/>
            <person name="Tyler B.M."/>
        </authorList>
    </citation>
    <scope>NUCLEOTIDE SEQUENCE [LARGE SCALE GENOMIC DNA]</scope>
    <source>
        <strain evidence="4">Emoy2</strain>
    </source>
</reference>
<dbReference type="GO" id="GO:0008270">
    <property type="term" value="F:zinc ion binding"/>
    <property type="evidence" value="ECO:0007669"/>
    <property type="project" value="UniProtKB-KW"/>
</dbReference>
<organism evidence="3 4">
    <name type="scientific">Hyaloperonospora arabidopsidis (strain Emoy2)</name>
    <name type="common">Downy mildew agent</name>
    <name type="synonym">Peronospora arabidopsidis</name>
    <dbReference type="NCBI Taxonomy" id="559515"/>
    <lineage>
        <taxon>Eukaryota</taxon>
        <taxon>Sar</taxon>
        <taxon>Stramenopiles</taxon>
        <taxon>Oomycota</taxon>
        <taxon>Peronosporomycetes</taxon>
        <taxon>Peronosporales</taxon>
        <taxon>Peronosporaceae</taxon>
        <taxon>Hyaloperonospora</taxon>
    </lineage>
</organism>
<name>M4BYR8_HYAAE</name>
<dbReference type="GO" id="GO:0003676">
    <property type="term" value="F:nucleic acid binding"/>
    <property type="evidence" value="ECO:0007669"/>
    <property type="project" value="InterPro"/>
</dbReference>
<dbReference type="AlphaFoldDB" id="M4BYR8"/>
<dbReference type="Proteomes" id="UP000011713">
    <property type="component" value="Unassembled WGS sequence"/>
</dbReference>
<keyword evidence="1" id="KW-0862">Zinc</keyword>
<accession>M4BYR8</accession>
<feature type="domain" description="CCHC-type" evidence="2">
    <location>
        <begin position="55"/>
        <end position="70"/>
    </location>
</feature>
<dbReference type="EnsemblProtists" id="HpaT811716">
    <property type="protein sequence ID" value="HpaP811716"/>
    <property type="gene ID" value="HpaG811716"/>
</dbReference>
<sequence>MAKYDMHRVNYLVHAEEMAHFAQAIELEAQSRRSFVREFVVHVDESTIRKDTSACYGCGKVGYVKSECRSKSTGGVNGGRHDRRDSNMVLSIGEGKGSKGLRTVKNNMAMEIGYDGGHLDNDVSSVEIPVSILSTIIHFCRMDAIVKNSVTLMTAKR</sequence>
<dbReference type="VEuPathDB" id="FungiDB:HpaG811715"/>
<evidence type="ECO:0000313" key="4">
    <source>
        <dbReference type="Proteomes" id="UP000011713"/>
    </source>
</evidence>